<comment type="similarity">
    <text evidence="2 9">Belongs to the cytochrome P450 family.</text>
</comment>
<comment type="cofactor">
    <cofactor evidence="1 8">
        <name>heme</name>
        <dbReference type="ChEBI" id="CHEBI:30413"/>
    </cofactor>
</comment>
<dbReference type="PANTHER" id="PTHR46300:SF1">
    <property type="entry name" value="P450, PUTATIVE (EUROFUNG)-RELATED"/>
    <property type="match status" value="1"/>
</dbReference>
<dbReference type="InterPro" id="IPR036396">
    <property type="entry name" value="Cyt_P450_sf"/>
</dbReference>
<reference evidence="10" key="2">
    <citation type="journal article" date="2016" name="Fungal Biol.">
        <title>Ochratoxin A production by Penicillium thymicola.</title>
        <authorList>
            <person name="Nguyen H.D.T."/>
            <person name="McMullin D.R."/>
            <person name="Ponomareva E."/>
            <person name="Riley R."/>
            <person name="Pomraning K.R."/>
            <person name="Baker S.E."/>
            <person name="Seifert K.A."/>
        </authorList>
    </citation>
    <scope>NUCLEOTIDE SEQUENCE</scope>
    <source>
        <strain evidence="10">DAOM 180753</strain>
    </source>
</reference>
<protein>
    <recommendedName>
        <fullName evidence="12">Cytochrome P450</fullName>
    </recommendedName>
</protein>
<evidence type="ECO:0000256" key="5">
    <source>
        <dbReference type="ARBA" id="ARBA00023002"/>
    </source>
</evidence>
<dbReference type="PRINTS" id="PR00463">
    <property type="entry name" value="EP450I"/>
</dbReference>
<dbReference type="Pfam" id="PF00067">
    <property type="entry name" value="p450"/>
    <property type="match status" value="1"/>
</dbReference>
<gene>
    <name evidence="10" type="ORF">VN97_g11801</name>
</gene>
<dbReference type="GO" id="GO:0020037">
    <property type="term" value="F:heme binding"/>
    <property type="evidence" value="ECO:0007669"/>
    <property type="project" value="InterPro"/>
</dbReference>
<evidence type="ECO:0000313" key="10">
    <source>
        <dbReference type="EMBL" id="KAJ9481667.1"/>
    </source>
</evidence>
<dbReference type="GO" id="GO:0043386">
    <property type="term" value="P:mycotoxin biosynthetic process"/>
    <property type="evidence" value="ECO:0007669"/>
    <property type="project" value="UniProtKB-ARBA"/>
</dbReference>
<dbReference type="PANTHER" id="PTHR46300">
    <property type="entry name" value="P450, PUTATIVE (EUROFUNG)-RELATED-RELATED"/>
    <property type="match status" value="1"/>
</dbReference>
<dbReference type="InterPro" id="IPR002401">
    <property type="entry name" value="Cyt_P450_E_grp-I"/>
</dbReference>
<evidence type="ECO:0008006" key="12">
    <source>
        <dbReference type="Google" id="ProtNLM"/>
    </source>
</evidence>
<sequence>MTLNMESTVFDNMSMTPAILLLSLAAGGLCWLYLTATSGIHSSSLPLPPGPSQLPFVGNLHQTPQGPAWETYQKWSLKYGPIMLLKNGTVSSIIINSFDIVKSHLQRKNAIYSHRQSFPFFERVGGGLSAAVMPYGPQWKLHRTWRNSVLKQTMTNRYRPLQEVEARQLLHEFLHKENVFTSSLRRFSASVFLTIAYGTRENTDTEEIHQVEDAVRRIAYGSENAFSGRSMLSQFFPFLLGWLPAQWKSDADQLHQTLHRIHDRRMRAALRTPTWNWAKHYCEMAKGLPFKELTHAVGTIYEGAFSPYQVLRIIILAAVLHPDAARRVQEELDRVVGKDRLPGFSDSPQLPFLNAFIKEALRWRPFFPLGAPRAAFQDDECMGYRIPRESMVIVNDWGIGHDETVFPIPYEFDPERWVADPNLPEIMFGFGQRGCPGRYLGYDSVFIVAACIFWAFNMNCGPEGIVQEEMMKSEGDSSFFSAVPEFQATFEVRDELRRKVIEDQWLHAEKDSDTLLEQMMGTHLLEAIGNGSCVTASQEKREISNAMYSC</sequence>
<comment type="caution">
    <text evidence="10">The sequence shown here is derived from an EMBL/GenBank/DDBJ whole genome shotgun (WGS) entry which is preliminary data.</text>
</comment>
<dbReference type="GO" id="GO:0016705">
    <property type="term" value="F:oxidoreductase activity, acting on paired donors, with incorporation or reduction of molecular oxygen"/>
    <property type="evidence" value="ECO:0007669"/>
    <property type="project" value="InterPro"/>
</dbReference>
<evidence type="ECO:0000256" key="6">
    <source>
        <dbReference type="ARBA" id="ARBA00023004"/>
    </source>
</evidence>
<dbReference type="InterPro" id="IPR001128">
    <property type="entry name" value="Cyt_P450"/>
</dbReference>
<keyword evidence="7 9" id="KW-0503">Monooxygenase</keyword>
<evidence type="ECO:0000256" key="2">
    <source>
        <dbReference type="ARBA" id="ARBA00010617"/>
    </source>
</evidence>
<dbReference type="CDD" id="cd11065">
    <property type="entry name" value="CYP64-like"/>
    <property type="match status" value="1"/>
</dbReference>
<evidence type="ECO:0000256" key="3">
    <source>
        <dbReference type="ARBA" id="ARBA00022617"/>
    </source>
</evidence>
<dbReference type="Gene3D" id="1.10.630.10">
    <property type="entry name" value="Cytochrome P450"/>
    <property type="match status" value="1"/>
</dbReference>
<dbReference type="EMBL" id="LACB01000712">
    <property type="protein sequence ID" value="KAJ9481667.1"/>
    <property type="molecule type" value="Genomic_DNA"/>
</dbReference>
<proteinExistence type="inferred from homology"/>
<accession>A0AAI9T6N7</accession>
<evidence type="ECO:0000313" key="11">
    <source>
        <dbReference type="Proteomes" id="UP001227192"/>
    </source>
</evidence>
<dbReference type="InterPro" id="IPR050364">
    <property type="entry name" value="Cytochrome_P450_fung"/>
</dbReference>
<evidence type="ECO:0000256" key="8">
    <source>
        <dbReference type="PIRSR" id="PIRSR602401-1"/>
    </source>
</evidence>
<dbReference type="AlphaFoldDB" id="A0AAI9T6N7"/>
<keyword evidence="4 8" id="KW-0479">Metal-binding</keyword>
<dbReference type="SUPFAM" id="SSF48264">
    <property type="entry name" value="Cytochrome P450"/>
    <property type="match status" value="1"/>
</dbReference>
<dbReference type="GO" id="GO:0004497">
    <property type="term" value="F:monooxygenase activity"/>
    <property type="evidence" value="ECO:0007669"/>
    <property type="project" value="UniProtKB-KW"/>
</dbReference>
<dbReference type="GO" id="GO:0005506">
    <property type="term" value="F:iron ion binding"/>
    <property type="evidence" value="ECO:0007669"/>
    <property type="project" value="InterPro"/>
</dbReference>
<evidence type="ECO:0000256" key="1">
    <source>
        <dbReference type="ARBA" id="ARBA00001971"/>
    </source>
</evidence>
<name>A0AAI9T6N7_PENTH</name>
<dbReference type="PROSITE" id="PS00086">
    <property type="entry name" value="CYTOCHROME_P450"/>
    <property type="match status" value="1"/>
</dbReference>
<evidence type="ECO:0000256" key="4">
    <source>
        <dbReference type="ARBA" id="ARBA00022723"/>
    </source>
</evidence>
<dbReference type="InterPro" id="IPR017972">
    <property type="entry name" value="Cyt_P450_CS"/>
</dbReference>
<evidence type="ECO:0000256" key="7">
    <source>
        <dbReference type="ARBA" id="ARBA00023033"/>
    </source>
</evidence>
<dbReference type="PRINTS" id="PR00385">
    <property type="entry name" value="P450"/>
</dbReference>
<evidence type="ECO:0000256" key="9">
    <source>
        <dbReference type="RuleBase" id="RU000461"/>
    </source>
</evidence>
<reference evidence="10" key="1">
    <citation type="submission" date="2015-06" db="EMBL/GenBank/DDBJ databases">
        <authorList>
            <person name="Nguyen H."/>
        </authorList>
    </citation>
    <scope>NUCLEOTIDE SEQUENCE</scope>
    <source>
        <strain evidence="10">DAOM 180753</strain>
    </source>
</reference>
<feature type="binding site" description="axial binding residue" evidence="8">
    <location>
        <position position="435"/>
    </location>
    <ligand>
        <name>heme</name>
        <dbReference type="ChEBI" id="CHEBI:30413"/>
    </ligand>
    <ligandPart>
        <name>Fe</name>
        <dbReference type="ChEBI" id="CHEBI:18248"/>
    </ligandPart>
</feature>
<keyword evidence="6 8" id="KW-0408">Iron</keyword>
<keyword evidence="5 9" id="KW-0560">Oxidoreductase</keyword>
<organism evidence="10 11">
    <name type="scientific">Penicillium thymicola</name>
    <dbReference type="NCBI Taxonomy" id="293382"/>
    <lineage>
        <taxon>Eukaryota</taxon>
        <taxon>Fungi</taxon>
        <taxon>Dikarya</taxon>
        <taxon>Ascomycota</taxon>
        <taxon>Pezizomycotina</taxon>
        <taxon>Eurotiomycetes</taxon>
        <taxon>Eurotiomycetidae</taxon>
        <taxon>Eurotiales</taxon>
        <taxon>Aspergillaceae</taxon>
        <taxon>Penicillium</taxon>
    </lineage>
</organism>
<keyword evidence="3 8" id="KW-0349">Heme</keyword>
<keyword evidence="11" id="KW-1185">Reference proteome</keyword>
<dbReference type="Proteomes" id="UP001227192">
    <property type="component" value="Unassembled WGS sequence"/>
</dbReference>